<name>A0AAV1JFW2_9NEOP</name>
<gene>
    <name evidence="3" type="ORF">LNINA_LOCUS7020</name>
</gene>
<proteinExistence type="predicted"/>
<keyword evidence="4" id="KW-1185">Reference proteome</keyword>
<keyword evidence="2" id="KW-0732">Signal</keyword>
<feature type="compositionally biased region" description="Polar residues" evidence="1">
    <location>
        <begin position="132"/>
        <end position="146"/>
    </location>
</feature>
<evidence type="ECO:0000313" key="3">
    <source>
        <dbReference type="EMBL" id="CAK1547553.1"/>
    </source>
</evidence>
<evidence type="ECO:0000256" key="1">
    <source>
        <dbReference type="SAM" id="MobiDB-lite"/>
    </source>
</evidence>
<reference evidence="3 4" key="1">
    <citation type="submission" date="2023-11" db="EMBL/GenBank/DDBJ databases">
        <authorList>
            <person name="Okamura Y."/>
        </authorList>
    </citation>
    <scope>NUCLEOTIDE SEQUENCE [LARGE SCALE GENOMIC DNA]</scope>
</reference>
<organism evidence="3 4">
    <name type="scientific">Leptosia nina</name>
    <dbReference type="NCBI Taxonomy" id="320188"/>
    <lineage>
        <taxon>Eukaryota</taxon>
        <taxon>Metazoa</taxon>
        <taxon>Ecdysozoa</taxon>
        <taxon>Arthropoda</taxon>
        <taxon>Hexapoda</taxon>
        <taxon>Insecta</taxon>
        <taxon>Pterygota</taxon>
        <taxon>Neoptera</taxon>
        <taxon>Endopterygota</taxon>
        <taxon>Lepidoptera</taxon>
        <taxon>Glossata</taxon>
        <taxon>Ditrysia</taxon>
        <taxon>Papilionoidea</taxon>
        <taxon>Pieridae</taxon>
        <taxon>Pierinae</taxon>
        <taxon>Leptosia</taxon>
    </lineage>
</organism>
<evidence type="ECO:0000313" key="4">
    <source>
        <dbReference type="Proteomes" id="UP001497472"/>
    </source>
</evidence>
<feature type="signal peptide" evidence="2">
    <location>
        <begin position="1"/>
        <end position="37"/>
    </location>
</feature>
<comment type="caution">
    <text evidence="3">The sequence shown here is derived from an EMBL/GenBank/DDBJ whole genome shotgun (WGS) entry which is preliminary data.</text>
</comment>
<protein>
    <submittedName>
        <fullName evidence="3">Uncharacterized protein</fullName>
    </submittedName>
</protein>
<dbReference type="EMBL" id="CAVLEF010000009">
    <property type="protein sequence ID" value="CAK1547553.1"/>
    <property type="molecule type" value="Genomic_DNA"/>
</dbReference>
<evidence type="ECO:0000256" key="2">
    <source>
        <dbReference type="SAM" id="SignalP"/>
    </source>
</evidence>
<dbReference type="Proteomes" id="UP001497472">
    <property type="component" value="Unassembled WGS sequence"/>
</dbReference>
<dbReference type="AlphaFoldDB" id="A0AAV1JFW2"/>
<feature type="chain" id="PRO_5043662333" evidence="2">
    <location>
        <begin position="38"/>
        <end position="378"/>
    </location>
</feature>
<sequence length="378" mass="42205">MGAASALGGASAVLAAEICAPLLLLCWLCCWPDDASESGVRRRSHDLFGRRFGSSAVSLHLPSTSGSAKQPLSAYRSNEEIRGRRKSHLEIGDNETRYHSAPSVIDEVIHRRDWDRSTKELYIPLRPDGETVSPTKSDSSDNSQRTYEQVVSKMCKKHYTNIKSSKKKETDHDIKDHDATEVSSFYIGDNEAVLTVPETSSIVNNDGSINEPIEVLKDDSRFKPKETKQCLNESIKSKDRKKQTLVPVEEFKVSRFEDVNVEVDRSGAIHHSVESRSSLYNHVEPIPAPSVEAVGYDSEVTYLEETPVWTQNPNPSTWTENFIRARHASAGDVLAPPMRPQSSALSESDLDWDLEACDELPPSYNEVHLLPDRKETAI</sequence>
<accession>A0AAV1JFW2</accession>
<feature type="region of interest" description="Disordered" evidence="1">
    <location>
        <begin position="125"/>
        <end position="146"/>
    </location>
</feature>